<dbReference type="GO" id="GO:0008270">
    <property type="term" value="F:zinc ion binding"/>
    <property type="evidence" value="ECO:0007669"/>
    <property type="project" value="UniProtKB-KW"/>
</dbReference>
<dbReference type="InterPro" id="IPR000742">
    <property type="entry name" value="EGF"/>
</dbReference>
<dbReference type="PROSITE" id="PS00455">
    <property type="entry name" value="AMP_BINDING"/>
    <property type="match status" value="1"/>
</dbReference>
<dbReference type="Proteomes" id="UP000001396">
    <property type="component" value="Unassembled WGS sequence"/>
</dbReference>
<evidence type="ECO:0000313" key="7">
    <source>
        <dbReference type="EMBL" id="EFA74942.1"/>
    </source>
</evidence>
<comment type="caution">
    <text evidence="7">The sequence shown here is derived from an EMBL/GenBank/DDBJ whole genome shotgun (WGS) entry which is preliminary data.</text>
</comment>
<dbReference type="Pfam" id="PF01833">
    <property type="entry name" value="TIG"/>
    <property type="match status" value="1"/>
</dbReference>
<dbReference type="PANTHER" id="PTHR43272">
    <property type="entry name" value="LONG-CHAIN-FATTY-ACID--COA LIGASE"/>
    <property type="match status" value="1"/>
</dbReference>
<dbReference type="InterPro" id="IPR042099">
    <property type="entry name" value="ANL_N_sf"/>
</dbReference>
<dbReference type="GO" id="GO:0005783">
    <property type="term" value="C:endoplasmic reticulum"/>
    <property type="evidence" value="ECO:0007669"/>
    <property type="project" value="TreeGrafter"/>
</dbReference>
<dbReference type="InParanoid" id="D3BV04"/>
<keyword evidence="8" id="KW-1185">Reference proteome</keyword>
<dbReference type="Pfam" id="PF00501">
    <property type="entry name" value="AMP-binding"/>
    <property type="match status" value="1"/>
</dbReference>
<dbReference type="GO" id="GO:0016020">
    <property type="term" value="C:membrane"/>
    <property type="evidence" value="ECO:0007669"/>
    <property type="project" value="TreeGrafter"/>
</dbReference>
<dbReference type="GO" id="GO:0004467">
    <property type="term" value="F:long-chain fatty acid-CoA ligase activity"/>
    <property type="evidence" value="ECO:0007669"/>
    <property type="project" value="TreeGrafter"/>
</dbReference>
<feature type="domain" description="EGF-like" evidence="4 5">
    <location>
        <begin position="1336"/>
        <end position="1347"/>
    </location>
</feature>
<keyword evidence="1" id="KW-0479">Metal-binding</keyword>
<dbReference type="InterPro" id="IPR000873">
    <property type="entry name" value="AMP-dep_synth/lig_dom"/>
</dbReference>
<dbReference type="STRING" id="670386.D3BV04"/>
<dbReference type="RefSeq" id="XP_020427076.1">
    <property type="nucleotide sequence ID" value="XM_020582722.1"/>
</dbReference>
<dbReference type="InterPro" id="IPR054484">
    <property type="entry name" value="ComC_SSD"/>
</dbReference>
<evidence type="ECO:0000256" key="2">
    <source>
        <dbReference type="ARBA" id="ARBA00022771"/>
    </source>
</evidence>
<dbReference type="PROSITE" id="PS01186">
    <property type="entry name" value="EGF_2"/>
    <property type="match status" value="1"/>
</dbReference>
<dbReference type="PANTHER" id="PTHR43272:SF91">
    <property type="entry name" value="CARRIER DOMAIN-CONTAINING PROTEIN"/>
    <property type="match status" value="1"/>
</dbReference>
<gene>
    <name evidence="7" type="ORF">PPL_11976</name>
</gene>
<keyword evidence="3" id="KW-0862">Zinc</keyword>
<dbReference type="PROSITE" id="PS00022">
    <property type="entry name" value="EGF_1"/>
    <property type="match status" value="1"/>
</dbReference>
<evidence type="ECO:0000313" key="8">
    <source>
        <dbReference type="Proteomes" id="UP000001396"/>
    </source>
</evidence>
<sequence>MSGFFMNTFSRGTVTSRSSSVRTRTSLSFTVMISPAIHSKCESGIQTPVPSPNILVPLETKMLYFQNEKRKCSLCSIVLAEGIESYRCSECSNLFLCMKCYSFEAESKSVHYDSAPMPHHMTIVSKSDFEYYQTIKSDTIYQSFVNVFNCYSDRRCIGMKSKNEDHRSNGFDWITYQQLYDRSVALGSAIKPYIEHGSKVAVILNNIPHWYYVDFACLFYGYTLVPLSQQINVEQLIAILENSEPSLLIVSKEIFNRLFDAIKDNKQLKMIIHIEDEYDQEQRETLSPSINFKLYSELINGSTNEIEHSPLKDGILTITYTSGSTGPPKGMARKDAECVSNIINSISRDVSIQMGYLSISNSQRTLDLKTMIVGGRIGIHTSLEVEEFLKELAIFRPTVFWCNPGFYNYFNLKYQKRKIDIQEENPQLSDQECDELAINEIGSIFGDRIKTVVSGSSLLPTETFNFMKKCWGEDKAFNFFGTTETTFISKNDIIYPDVSYQIIPIPGVGEDKSYPVGELLVKSPRTIKQYYNNEEATRNSFRDGWYVTGDVVEEYEPRKIRIISRLKNFFKSIHGRFIYPETIESNFYQSTMIKDIFIYGDPFHAHLVAIIIPSIDIINKYINETTPHINIDDCDDLKSDVFKEIQLISKQKNVVPWGIPQSIYLDSIDWTVENKFLTYTLKYNRSFIANYYIQPIAQMFDKLKSNQTIYFSRIVIRFTLSEVIEFEFIKMVNYTGIYFYYQFNWNITATDCVDIKVDGVLDCLVDENGFQTITKLIIVYPITVDRGEPPAIDKLIFPNMQWFSLIGAQHKNASYSLFGLLDNIENVNLTQISVNSIYLVSVPTFPSKLKLNTLVLSNVQMYSDLNLNPIFAGVSATLSLENIGFSFNFKMLSDSSTMKTKSSLVNITIKDISNRPQIFFESSSLNILDIDNAMVVLGVLPKIRDFKASNCAFSTSDFSVFPSLTKINFNNISTPIENASGLVNVVIQNSPVPIVPPESWFSNTFTLKLNNTNSGGKLQEFKSFDSVSISIYGTQNIKTELYDSFCRFNLDIPSTTLVGNIADCIYCYWSEINSTFPPNTPVPPINYKCNISLDSYKYVIPKSRLLLLNGTNLGWGLNRSPATYPVTTEYGTTNLTFSTIQNYTFQIYWGLELSVYLIQSENINDNNVLIKAFGKFNLKAPLAIKATSFGNSNCQITYNTTTQLNCIIPNQNSTNPILINLDDTVTTINYYSSSTLLISGVHFKINNQDVEISANFGPNPYNVSAIISSFPCQQTFLNSSVLSCRLPSRLVENVNYSLLVYANGYNQTILVFIKPKEDCGSQSNCNGHGSCFDGKCRCNDGYGGYYCESQLSPGVIILPNNTIPSPTVIVKDGMNFTFNIIAIQEIDELSSVVRELKTNKWIHSTTGNETFSITTYSLQSTTPEVDQINATIEYSKNSRLINFAGQSTLYPENSLKLMVTINNWSYKDRLNRLRLLMESISSINDNDDGCSELDISVNNGTEVNFLRMTINDVSFYGRFLPYALSDDKPVFIQNQVVNQTKDSADLYPQELSSLRWLITQYQLNWNLAATDCAGISNPGTLNCGVDQSGFQTINTLTISTSIAVDHGEPPVIDKLIFPNLQTFLLSGAQHKNASYSLLGLLDNIENVNLNLMSVQSLNLVSVPTFPSKLKLNTFTMRNVTMYSDLNMDPIFAGINTSLGFQKITFTSTFKMLSDLSTMTRKSTLTNLFETNGMLNITNSYFSAIDTLTIKDISNTPVILLESSTLYNIDIDNAMVVLGNLPIIRNIKAKNCAFSTSDFSVLPSLYEVNFDNISTPIEKASGLVIVVITNSPVPIVPSESWFSNSSFMLKLNNTNSSGKLPDFKSYEDVSISIYGTQNIKTELYDSFCRFNLDIPSPTLVGNIADCFYCYWSEMKSKLPSNTPNPPNDFKCNISLDSYKYVIPKAGRV</sequence>
<organism evidence="7 8">
    <name type="scientific">Heterostelium pallidum (strain ATCC 26659 / Pp 5 / PN500)</name>
    <name type="common">Cellular slime mold</name>
    <name type="synonym">Polysphondylium pallidum</name>
    <dbReference type="NCBI Taxonomy" id="670386"/>
    <lineage>
        <taxon>Eukaryota</taxon>
        <taxon>Amoebozoa</taxon>
        <taxon>Evosea</taxon>
        <taxon>Eumycetozoa</taxon>
        <taxon>Dictyostelia</taxon>
        <taxon>Acytosteliales</taxon>
        <taxon>Acytosteliaceae</taxon>
        <taxon>Heterostelium</taxon>
    </lineage>
</organism>
<evidence type="ECO:0000256" key="3">
    <source>
        <dbReference type="ARBA" id="ARBA00022833"/>
    </source>
</evidence>
<feature type="domain" description="ZZ-type" evidence="6">
    <location>
        <begin position="72"/>
        <end position="100"/>
    </location>
</feature>
<evidence type="ECO:0000259" key="6">
    <source>
        <dbReference type="PROSITE" id="PS01357"/>
    </source>
</evidence>
<dbReference type="CDD" id="cd00055">
    <property type="entry name" value="EGF_Lam"/>
    <property type="match status" value="1"/>
</dbReference>
<evidence type="ECO:0000256" key="1">
    <source>
        <dbReference type="ARBA" id="ARBA00022723"/>
    </source>
</evidence>
<reference evidence="7 8" key="1">
    <citation type="journal article" date="2011" name="Genome Res.">
        <title>Phylogeny-wide analysis of social amoeba genomes highlights ancient origins for complex intercellular communication.</title>
        <authorList>
            <person name="Heidel A.J."/>
            <person name="Lawal H.M."/>
            <person name="Felder M."/>
            <person name="Schilde C."/>
            <person name="Helps N.R."/>
            <person name="Tunggal B."/>
            <person name="Rivero F."/>
            <person name="John U."/>
            <person name="Schleicher M."/>
            <person name="Eichinger L."/>
            <person name="Platzer M."/>
            <person name="Noegel A.A."/>
            <person name="Schaap P."/>
            <person name="Gloeckner G."/>
        </authorList>
    </citation>
    <scope>NUCLEOTIDE SEQUENCE [LARGE SCALE GENOMIC DNA]</scope>
    <source>
        <strain evidence="8">ATCC 26659 / Pp 5 / PN500</strain>
    </source>
</reference>
<evidence type="ECO:0000259" key="5">
    <source>
        <dbReference type="PROSITE" id="PS01186"/>
    </source>
</evidence>
<dbReference type="Gene3D" id="2.60.120.260">
    <property type="entry name" value="Galactose-binding domain-like"/>
    <property type="match status" value="1"/>
</dbReference>
<evidence type="ECO:0000259" key="4">
    <source>
        <dbReference type="PROSITE" id="PS00022"/>
    </source>
</evidence>
<dbReference type="PROSITE" id="PS01357">
    <property type="entry name" value="ZF_ZZ_1"/>
    <property type="match status" value="1"/>
</dbReference>
<proteinExistence type="predicted"/>
<dbReference type="InterPro" id="IPR002049">
    <property type="entry name" value="LE_dom"/>
</dbReference>
<dbReference type="Gene3D" id="3.40.50.12780">
    <property type="entry name" value="N-terminal domain of ligase-like"/>
    <property type="match status" value="1"/>
</dbReference>
<dbReference type="InterPro" id="IPR000433">
    <property type="entry name" value="Znf_ZZ"/>
</dbReference>
<dbReference type="EMBL" id="ADBJ01000060">
    <property type="protein sequence ID" value="EFA74942.1"/>
    <property type="molecule type" value="Genomic_DNA"/>
</dbReference>
<dbReference type="InterPro" id="IPR002909">
    <property type="entry name" value="IPT_dom"/>
</dbReference>
<dbReference type="SUPFAM" id="SSF52047">
    <property type="entry name" value="RNI-like"/>
    <property type="match status" value="1"/>
</dbReference>
<dbReference type="GeneID" id="31367444"/>
<dbReference type="Pfam" id="PF22933">
    <property type="entry name" value="ComC_SSD"/>
    <property type="match status" value="1"/>
</dbReference>
<name>D3BV04_HETP5</name>
<dbReference type="InterPro" id="IPR020845">
    <property type="entry name" value="AMP-binding_CS"/>
</dbReference>
<keyword evidence="2" id="KW-0863">Zinc-finger</keyword>
<dbReference type="SUPFAM" id="SSF56801">
    <property type="entry name" value="Acetyl-CoA synthetase-like"/>
    <property type="match status" value="1"/>
</dbReference>
<accession>D3BV04</accession>
<protein>
    <submittedName>
        <fullName evidence="7">Uncharacterized protein</fullName>
    </submittedName>
</protein>